<keyword evidence="7" id="KW-0963">Cytoplasm</keyword>
<feature type="compositionally biased region" description="Basic and acidic residues" evidence="15">
    <location>
        <begin position="466"/>
        <end position="510"/>
    </location>
</feature>
<comment type="subcellular location">
    <subcellularLocation>
        <location evidence="3">Cytoplasm</location>
        <location evidence="3">Cytoskeleton</location>
        <location evidence="3">Cilium axoneme</location>
    </subcellularLocation>
    <subcellularLocation>
        <location evidence="1">Cytoplasm</location>
        <location evidence="1">Cytoskeleton</location>
        <location evidence="1">Cilium basal body</location>
    </subcellularLocation>
    <subcellularLocation>
        <location evidence="2">Cytoplasm</location>
        <location evidence="2">Cytoskeleton</location>
        <location evidence="2">Microtubule organizing center</location>
        <location evidence="2">Centrosome</location>
    </subcellularLocation>
</comment>
<dbReference type="GO" id="GO:0035721">
    <property type="term" value="P:intraciliary retrograde transport"/>
    <property type="evidence" value="ECO:0007669"/>
    <property type="project" value="InterPro"/>
</dbReference>
<evidence type="ECO:0000256" key="5">
    <source>
        <dbReference type="ARBA" id="ARBA00018863"/>
    </source>
</evidence>
<keyword evidence="11" id="KW-0969">Cilium</keyword>
<dbReference type="GO" id="GO:0035735">
    <property type="term" value="P:intraciliary transport involved in cilium assembly"/>
    <property type="evidence" value="ECO:0007669"/>
    <property type="project" value="InterPro"/>
</dbReference>
<dbReference type="AlphaFoldDB" id="A0A8J2SC99"/>
<feature type="region of interest" description="Disordered" evidence="15">
    <location>
        <begin position="418"/>
        <end position="521"/>
    </location>
</feature>
<organism evidence="16 17">
    <name type="scientific">Pelagomonas calceolata</name>
    <dbReference type="NCBI Taxonomy" id="35677"/>
    <lineage>
        <taxon>Eukaryota</taxon>
        <taxon>Sar</taxon>
        <taxon>Stramenopiles</taxon>
        <taxon>Ochrophyta</taxon>
        <taxon>Pelagophyceae</taxon>
        <taxon>Pelagomonadales</taxon>
        <taxon>Pelagomonadaceae</taxon>
        <taxon>Pelagomonas</taxon>
    </lineage>
</organism>
<dbReference type="GO" id="GO:0005930">
    <property type="term" value="C:axoneme"/>
    <property type="evidence" value="ECO:0007669"/>
    <property type="project" value="UniProtKB-SubCell"/>
</dbReference>
<keyword evidence="13" id="KW-0206">Cytoskeleton</keyword>
<feature type="compositionally biased region" description="Basic and acidic residues" evidence="15">
    <location>
        <begin position="418"/>
        <end position="459"/>
    </location>
</feature>
<dbReference type="GO" id="GO:0045504">
    <property type="term" value="F:dynein heavy chain binding"/>
    <property type="evidence" value="ECO:0007669"/>
    <property type="project" value="TreeGrafter"/>
</dbReference>
<reference evidence="16" key="1">
    <citation type="submission" date="2021-11" db="EMBL/GenBank/DDBJ databases">
        <authorList>
            <consortium name="Genoscope - CEA"/>
            <person name="William W."/>
        </authorList>
    </citation>
    <scope>NUCLEOTIDE SEQUENCE</scope>
</reference>
<comment type="similarity">
    <text evidence="4">Belongs to the dynein light intermediate chain family.</text>
</comment>
<evidence type="ECO:0000256" key="8">
    <source>
        <dbReference type="ARBA" id="ARBA00022701"/>
    </source>
</evidence>
<evidence type="ECO:0000256" key="12">
    <source>
        <dbReference type="ARBA" id="ARBA00023175"/>
    </source>
</evidence>
<keyword evidence="9" id="KW-0970">Cilium biogenesis/degradation</keyword>
<evidence type="ECO:0000256" key="7">
    <source>
        <dbReference type="ARBA" id="ARBA00022490"/>
    </source>
</evidence>
<proteinExistence type="inferred from homology"/>
<protein>
    <recommendedName>
        <fullName evidence="5">Cytoplasmic dynein 2 light intermediate chain 1</fullName>
    </recommendedName>
</protein>
<dbReference type="PANTHER" id="PTHR13236">
    <property type="entry name" value="DYNEIN 2 LIGHT INTERMEDIATE CHAIN, ISOFORM 2"/>
    <property type="match status" value="1"/>
</dbReference>
<dbReference type="Proteomes" id="UP000789595">
    <property type="component" value="Unassembled WGS sequence"/>
</dbReference>
<dbReference type="InterPro" id="IPR027417">
    <property type="entry name" value="P-loop_NTPase"/>
</dbReference>
<gene>
    <name evidence="16" type="ORF">PECAL_1P22810</name>
</gene>
<evidence type="ECO:0000256" key="4">
    <source>
        <dbReference type="ARBA" id="ARBA00006831"/>
    </source>
</evidence>
<dbReference type="InterPro" id="IPR022780">
    <property type="entry name" value="Dynein_light_int_chain"/>
</dbReference>
<name>A0A8J2SC99_9STRA</name>
<evidence type="ECO:0000256" key="9">
    <source>
        <dbReference type="ARBA" id="ARBA00022794"/>
    </source>
</evidence>
<evidence type="ECO:0000256" key="11">
    <source>
        <dbReference type="ARBA" id="ARBA00023069"/>
    </source>
</evidence>
<keyword evidence="12" id="KW-0505">Motor protein</keyword>
<dbReference type="GO" id="GO:0036064">
    <property type="term" value="C:ciliary basal body"/>
    <property type="evidence" value="ECO:0007669"/>
    <property type="project" value="TreeGrafter"/>
</dbReference>
<evidence type="ECO:0000256" key="3">
    <source>
        <dbReference type="ARBA" id="ARBA00004430"/>
    </source>
</evidence>
<dbReference type="PANTHER" id="PTHR13236:SF0">
    <property type="entry name" value="CYTOPLASMIC DYNEIN 2 LIGHT INTERMEDIATE CHAIN 1"/>
    <property type="match status" value="1"/>
</dbReference>
<dbReference type="EMBL" id="CAKKNE010000001">
    <property type="protein sequence ID" value="CAH0365824.1"/>
    <property type="molecule type" value="Genomic_DNA"/>
</dbReference>
<keyword evidence="8" id="KW-0493">Microtubule</keyword>
<evidence type="ECO:0000313" key="16">
    <source>
        <dbReference type="EMBL" id="CAH0365824.1"/>
    </source>
</evidence>
<dbReference type="GO" id="GO:0005868">
    <property type="term" value="C:cytoplasmic dynein complex"/>
    <property type="evidence" value="ECO:0007669"/>
    <property type="project" value="InterPro"/>
</dbReference>
<dbReference type="OrthoDB" id="10263060at2759"/>
<dbReference type="GO" id="GO:0005874">
    <property type="term" value="C:microtubule"/>
    <property type="evidence" value="ECO:0007669"/>
    <property type="project" value="UniProtKB-KW"/>
</dbReference>
<dbReference type="SUPFAM" id="SSF52540">
    <property type="entry name" value="P-loop containing nucleoside triphosphate hydrolases"/>
    <property type="match status" value="1"/>
</dbReference>
<evidence type="ECO:0000256" key="10">
    <source>
        <dbReference type="ARBA" id="ARBA00023017"/>
    </source>
</evidence>
<dbReference type="Pfam" id="PF05783">
    <property type="entry name" value="DLIC"/>
    <property type="match status" value="1"/>
</dbReference>
<dbReference type="GO" id="GO:0005813">
    <property type="term" value="C:centrosome"/>
    <property type="evidence" value="ECO:0007669"/>
    <property type="project" value="UniProtKB-SubCell"/>
</dbReference>
<dbReference type="Gene3D" id="3.40.50.300">
    <property type="entry name" value="P-loop containing nucleotide triphosphate hydrolases"/>
    <property type="match status" value="1"/>
</dbReference>
<evidence type="ECO:0000256" key="2">
    <source>
        <dbReference type="ARBA" id="ARBA00004300"/>
    </source>
</evidence>
<evidence type="ECO:0000256" key="6">
    <source>
        <dbReference type="ARBA" id="ARBA00022473"/>
    </source>
</evidence>
<keyword evidence="6" id="KW-0217">Developmental protein</keyword>
<dbReference type="InterPro" id="IPR040045">
    <property type="entry name" value="DYNC2LI1"/>
</dbReference>
<feature type="region of interest" description="Disordered" evidence="15">
    <location>
        <begin position="22"/>
        <end position="50"/>
    </location>
</feature>
<evidence type="ECO:0000256" key="1">
    <source>
        <dbReference type="ARBA" id="ARBA00004120"/>
    </source>
</evidence>
<keyword evidence="10" id="KW-0243">Dynein</keyword>
<evidence type="ECO:0000256" key="13">
    <source>
        <dbReference type="ARBA" id="ARBA00023212"/>
    </source>
</evidence>
<keyword evidence="14" id="KW-0966">Cell projection</keyword>
<evidence type="ECO:0000313" key="17">
    <source>
        <dbReference type="Proteomes" id="UP000789595"/>
    </source>
</evidence>
<keyword evidence="17" id="KW-1185">Reference proteome</keyword>
<accession>A0A8J2SC99</accession>
<sequence>MSGSGVYTLAPTGERIYEGQSAFGATPDIDDPDFEVKQPGHSTKKKDGEPPTIFDMLLQRQKETIRPLESYSLFVGPKGGGKSSLLALLQPAGTVRDTPKPTVALEYVFARRSKNTSTLKDVAHIWELGGGMKGDGVAELVGVPITTARLPTAVLAIVLDLSKPQNVIPACLHWLTMLRTHVQSRLDDLRTSGSSDAASEMEDKAKESFQTIWRKKHKKEDHPDRRNVDACAVPLMIVANKWDSIKDENNPLARDRLGLKALCQVLRFLAHQHGASLVFTSSKDKALNKQFRSLLSFTLFHKLDKAMRTEKSPDKAIYVPRGADTFDELLAAGPVALDGMNRRGRVNDRDVQETLIKALAEFFGEADADAAPKPMEEDPDALETEQARLKEEADEFAEPVVDEAYKLKMEALEKYRQEQLRKEKENALAEKRREKRRREEAKAKAERLAKLEAEQAERRAARKAKREAEQAEALKRAQEEALKGPPKEAEAKAPEPSAREAKRGAKEAKRGAKQSAKASSS</sequence>
<comment type="caution">
    <text evidence="16">The sequence shown here is derived from an EMBL/GenBank/DDBJ whole genome shotgun (WGS) entry which is preliminary data.</text>
</comment>
<evidence type="ECO:0000256" key="15">
    <source>
        <dbReference type="SAM" id="MobiDB-lite"/>
    </source>
</evidence>
<evidence type="ECO:0000256" key="14">
    <source>
        <dbReference type="ARBA" id="ARBA00023273"/>
    </source>
</evidence>